<name>A0ACA9K498_9GLOM</name>
<dbReference type="EMBL" id="CAJVPU010000460">
    <property type="protein sequence ID" value="CAG8451048.1"/>
    <property type="molecule type" value="Genomic_DNA"/>
</dbReference>
<gene>
    <name evidence="1" type="ORF">DHETER_LOCUS834</name>
</gene>
<keyword evidence="2" id="KW-1185">Reference proteome</keyword>
<feature type="non-terminal residue" evidence="1">
    <location>
        <position position="134"/>
    </location>
</feature>
<sequence>MANRLSVIPQLYQDILEFIKLILDWLIPFIANFHSISSSINMTELCLLIRADHSLDQCGQLFQQYVVDNYIKIERARLNYLFFTQNKICKEVYQGLQNSFRSGLNNIMEIECYIPEIVSELIAMQTSQDRPDLT</sequence>
<dbReference type="Proteomes" id="UP000789702">
    <property type="component" value="Unassembled WGS sequence"/>
</dbReference>
<protein>
    <submittedName>
        <fullName evidence="1">4915_t:CDS:1</fullName>
    </submittedName>
</protein>
<reference evidence="1" key="1">
    <citation type="submission" date="2021-06" db="EMBL/GenBank/DDBJ databases">
        <authorList>
            <person name="Kallberg Y."/>
            <person name="Tangrot J."/>
            <person name="Rosling A."/>
        </authorList>
    </citation>
    <scope>NUCLEOTIDE SEQUENCE</scope>
    <source>
        <strain evidence="1">IL203A</strain>
    </source>
</reference>
<proteinExistence type="predicted"/>
<evidence type="ECO:0000313" key="1">
    <source>
        <dbReference type="EMBL" id="CAG8451048.1"/>
    </source>
</evidence>
<comment type="caution">
    <text evidence="1">The sequence shown here is derived from an EMBL/GenBank/DDBJ whole genome shotgun (WGS) entry which is preliminary data.</text>
</comment>
<accession>A0ACA9K498</accession>
<evidence type="ECO:0000313" key="2">
    <source>
        <dbReference type="Proteomes" id="UP000789702"/>
    </source>
</evidence>
<organism evidence="1 2">
    <name type="scientific">Dentiscutata heterogama</name>
    <dbReference type="NCBI Taxonomy" id="1316150"/>
    <lineage>
        <taxon>Eukaryota</taxon>
        <taxon>Fungi</taxon>
        <taxon>Fungi incertae sedis</taxon>
        <taxon>Mucoromycota</taxon>
        <taxon>Glomeromycotina</taxon>
        <taxon>Glomeromycetes</taxon>
        <taxon>Diversisporales</taxon>
        <taxon>Gigasporaceae</taxon>
        <taxon>Dentiscutata</taxon>
    </lineage>
</organism>